<evidence type="ECO:0000256" key="6">
    <source>
        <dbReference type="RuleBase" id="RU000471"/>
    </source>
</evidence>
<feature type="transmembrane region" description="Helical" evidence="5">
    <location>
        <begin position="266"/>
        <end position="287"/>
    </location>
</feature>
<keyword evidence="5" id="KW-1003">Cell membrane</keyword>
<dbReference type="GO" id="GO:0048038">
    <property type="term" value="F:quinone binding"/>
    <property type="evidence" value="ECO:0007669"/>
    <property type="project" value="UniProtKB-KW"/>
</dbReference>
<keyword evidence="4 5" id="KW-0472">Membrane</keyword>
<protein>
    <recommendedName>
        <fullName evidence="5">NADH-quinone oxidoreductase subunit H</fullName>
        <ecNumber evidence="5">7.1.1.-</ecNumber>
    </recommendedName>
    <alternativeName>
        <fullName evidence="5">NADH dehydrogenase I subunit H</fullName>
    </alternativeName>
    <alternativeName>
        <fullName evidence="5">NDH-1 subunit H</fullName>
    </alternativeName>
</protein>
<dbReference type="PROSITE" id="PS00667">
    <property type="entry name" value="COMPLEX1_ND1_1"/>
    <property type="match status" value="1"/>
</dbReference>
<feature type="transmembrane region" description="Helical" evidence="5">
    <location>
        <begin position="299"/>
        <end position="320"/>
    </location>
</feature>
<feature type="transmembrane region" description="Helical" evidence="5">
    <location>
        <begin position="152"/>
        <end position="173"/>
    </location>
</feature>
<feature type="transmembrane region" description="Helical" evidence="5">
    <location>
        <begin position="185"/>
        <end position="203"/>
    </location>
</feature>
<feature type="transmembrane region" description="Helical" evidence="5">
    <location>
        <begin position="110"/>
        <end position="131"/>
    </location>
</feature>
<evidence type="ECO:0000256" key="2">
    <source>
        <dbReference type="ARBA" id="ARBA00022692"/>
    </source>
</evidence>
<evidence type="ECO:0000256" key="1">
    <source>
        <dbReference type="ARBA" id="ARBA00004141"/>
    </source>
</evidence>
<keyword evidence="10" id="KW-1185">Reference proteome</keyword>
<organism evidence="7 10">
    <name type="scientific">Candidatus Hakubella thermalkaliphila</name>
    <dbReference type="NCBI Taxonomy" id="2754717"/>
    <lineage>
        <taxon>Bacteria</taxon>
        <taxon>Bacillati</taxon>
        <taxon>Actinomycetota</taxon>
        <taxon>Actinomycetota incertae sedis</taxon>
        <taxon>Candidatus Hakubellales</taxon>
        <taxon>Candidatus Hakubellaceae</taxon>
        <taxon>Candidatus Hakubella</taxon>
    </lineage>
</organism>
<dbReference type="GO" id="GO:0003954">
    <property type="term" value="F:NADH dehydrogenase activity"/>
    <property type="evidence" value="ECO:0007669"/>
    <property type="project" value="TreeGrafter"/>
</dbReference>
<dbReference type="GO" id="GO:0009060">
    <property type="term" value="P:aerobic respiration"/>
    <property type="evidence" value="ECO:0007669"/>
    <property type="project" value="TreeGrafter"/>
</dbReference>
<keyword evidence="5" id="KW-0830">Ubiquinone</keyword>
<feature type="transmembrane region" description="Helical" evidence="5">
    <location>
        <begin position="84"/>
        <end position="104"/>
    </location>
</feature>
<dbReference type="Pfam" id="PF00146">
    <property type="entry name" value="NADHdh"/>
    <property type="match status" value="1"/>
</dbReference>
<comment type="function">
    <text evidence="5">NDH-1 shuttles electrons from NADH, via FMN and iron-sulfur (Fe-S) centers, to quinones in the respiratory chain. The immediate electron acceptor for the enzyme in this species is believed to be ubiquinone. Couples the redox reaction to proton translocation (for every two electrons transferred, four hydrogen ions are translocated across the cytoplasmic membrane), and thus conserves the redox energy in a proton gradient. This subunit may bind ubiquinone.</text>
</comment>
<comment type="similarity">
    <text evidence="5 6">Belongs to the complex I subunit 1 family.</text>
</comment>
<evidence type="ECO:0000313" key="9">
    <source>
        <dbReference type="Proteomes" id="UP000576480"/>
    </source>
</evidence>
<dbReference type="HAMAP" id="MF_01350">
    <property type="entry name" value="NDH1_NuoH"/>
    <property type="match status" value="1"/>
</dbReference>
<dbReference type="Proteomes" id="UP000591948">
    <property type="component" value="Unassembled WGS sequence"/>
</dbReference>
<keyword evidence="5" id="KW-0874">Quinone</keyword>
<reference evidence="9 10" key="1">
    <citation type="journal article" date="2020" name="Front. Microbiol.">
        <title>Single-cell genomics of novel Actinobacteria with the Wood-Ljungdahl pathway discovered in a serpentinizing system.</title>
        <authorList>
            <person name="Merino N."/>
            <person name="Kawai M."/>
            <person name="Boyd E.S."/>
            <person name="Colman D.R."/>
            <person name="McGlynn S.E."/>
            <person name="Nealson K.H."/>
            <person name="Kurokawa K."/>
            <person name="Hongoh Y."/>
        </authorList>
    </citation>
    <scope>NUCLEOTIDE SEQUENCE [LARGE SCALE GENOMIC DNA]</scope>
    <source>
        <strain evidence="7 10">S33</strain>
        <strain evidence="8 9">S43</strain>
    </source>
</reference>
<dbReference type="EC" id="7.1.1.-" evidence="5"/>
<dbReference type="PROSITE" id="PS00668">
    <property type="entry name" value="COMPLEX1_ND1_2"/>
    <property type="match status" value="1"/>
</dbReference>
<dbReference type="EMBL" id="BLRY01000010">
    <property type="protein sequence ID" value="GFP26980.1"/>
    <property type="molecule type" value="Genomic_DNA"/>
</dbReference>
<evidence type="ECO:0000313" key="7">
    <source>
        <dbReference type="EMBL" id="GFP26980.1"/>
    </source>
</evidence>
<comment type="subunit">
    <text evidence="5">NDH-1 is composed of 14 different subunits. Subunits NuoA, H, J, K, L, M, N constitute the membrane sector of the complex.</text>
</comment>
<gene>
    <name evidence="5" type="primary">nuoH</name>
    <name evidence="7" type="ORF">HKBW3S33_00393</name>
    <name evidence="8" type="ORF">HKBW3S43_00594</name>
</gene>
<dbReference type="InterPro" id="IPR018086">
    <property type="entry name" value="NADH_UbQ_OxRdtase_su1_CS"/>
</dbReference>
<dbReference type="PANTHER" id="PTHR11432">
    <property type="entry name" value="NADH DEHYDROGENASE SUBUNIT 1"/>
    <property type="match status" value="1"/>
</dbReference>
<keyword evidence="2 5" id="KW-0812">Transmembrane</keyword>
<feature type="transmembrane region" description="Helical" evidence="5">
    <location>
        <begin position="6"/>
        <end position="32"/>
    </location>
</feature>
<evidence type="ECO:0000256" key="3">
    <source>
        <dbReference type="ARBA" id="ARBA00022989"/>
    </source>
</evidence>
<dbReference type="RefSeq" id="WP_176229511.1">
    <property type="nucleotide sequence ID" value="NZ_BLRY01000010.1"/>
</dbReference>
<dbReference type="Proteomes" id="UP000576480">
    <property type="component" value="Unassembled WGS sequence"/>
</dbReference>
<feature type="transmembrane region" description="Helical" evidence="5">
    <location>
        <begin position="230"/>
        <end position="254"/>
    </location>
</feature>
<dbReference type="AlphaFoldDB" id="A0A6V8P523"/>
<evidence type="ECO:0000313" key="10">
    <source>
        <dbReference type="Proteomes" id="UP000591948"/>
    </source>
</evidence>
<proteinExistence type="inferred from homology"/>
<dbReference type="NCBIfam" id="NF004741">
    <property type="entry name" value="PRK06076.1-2"/>
    <property type="match status" value="1"/>
</dbReference>
<keyword evidence="3 5" id="KW-1133">Transmembrane helix</keyword>
<name>A0A6V8P523_9ACTN</name>
<keyword evidence="5 6" id="KW-0520">NAD</keyword>
<comment type="subcellular location">
    <subcellularLocation>
        <location evidence="5 6">Cell membrane</location>
        <topology evidence="5 6">Multi-pass membrane protein</topology>
    </subcellularLocation>
    <subcellularLocation>
        <location evidence="1">Membrane</location>
        <topology evidence="1">Multi-pass membrane protein</topology>
    </subcellularLocation>
</comment>
<dbReference type="EMBL" id="BLSB01000024">
    <property type="protein sequence ID" value="GFP34802.1"/>
    <property type="molecule type" value="Genomic_DNA"/>
</dbReference>
<accession>A0A6V8P523</accession>
<dbReference type="GO" id="GO:0005886">
    <property type="term" value="C:plasma membrane"/>
    <property type="evidence" value="ECO:0007669"/>
    <property type="project" value="UniProtKB-SubCell"/>
</dbReference>
<evidence type="ECO:0000256" key="5">
    <source>
        <dbReference type="HAMAP-Rule" id="MF_01350"/>
    </source>
</evidence>
<dbReference type="PANTHER" id="PTHR11432:SF3">
    <property type="entry name" value="NADH-UBIQUINONE OXIDOREDUCTASE CHAIN 1"/>
    <property type="match status" value="1"/>
</dbReference>
<sequence>MSLLQTILVIIIELAAALGFIMVTALILIYMLRKVMGHMQARLGPIRVGPHGVLQTVADALKLFGKEDIIPAAADKWTFRIAPAIVFTASLATFSFIPFAPNIVAVNVDISLFFLLAISSLAVLGIVMAGWGSNNKYALLGGLRGAAQMISYEIPLVLSTLGVVMMTGSLNLIDIVEKQKTMYNIVPQFLGFAIFIVAALAKINRTPFDLPEAESELVAGYNTEYSGMRWAFFFLAEFVNIFIISALGTIVFLGGWNGFLISLPPWAWFMIKSYVLIFFVMWVWSTFPRFRADQLMDVGWKILLPLALLNIALTGLVILLREGRIF</sequence>
<evidence type="ECO:0000256" key="4">
    <source>
        <dbReference type="ARBA" id="ARBA00023136"/>
    </source>
</evidence>
<comment type="caution">
    <text evidence="7">The sequence shown here is derived from an EMBL/GenBank/DDBJ whole genome shotgun (WGS) entry which is preliminary data.</text>
</comment>
<evidence type="ECO:0000313" key="8">
    <source>
        <dbReference type="EMBL" id="GFP34802.1"/>
    </source>
</evidence>
<comment type="catalytic activity">
    <reaction evidence="5">
        <text>a quinone + NADH + 5 H(+)(in) = a quinol + NAD(+) + 4 H(+)(out)</text>
        <dbReference type="Rhea" id="RHEA:57888"/>
        <dbReference type="ChEBI" id="CHEBI:15378"/>
        <dbReference type="ChEBI" id="CHEBI:24646"/>
        <dbReference type="ChEBI" id="CHEBI:57540"/>
        <dbReference type="ChEBI" id="CHEBI:57945"/>
        <dbReference type="ChEBI" id="CHEBI:132124"/>
    </reaction>
</comment>
<dbReference type="InterPro" id="IPR001694">
    <property type="entry name" value="NADH_UbQ_OxRdtase_su1/FPO"/>
</dbReference>
<keyword evidence="5" id="KW-1278">Translocase</keyword>
<dbReference type="GO" id="GO:0016655">
    <property type="term" value="F:oxidoreductase activity, acting on NAD(P)H, quinone or similar compound as acceptor"/>
    <property type="evidence" value="ECO:0007669"/>
    <property type="project" value="UniProtKB-UniRule"/>
</dbReference>